<dbReference type="Pfam" id="PF00439">
    <property type="entry name" value="Bromodomain"/>
    <property type="match status" value="1"/>
</dbReference>
<dbReference type="KEGG" id="gtt:GUITHDRAFT_43769"/>
<reference evidence="6" key="2">
    <citation type="submission" date="2012-11" db="EMBL/GenBank/DDBJ databases">
        <authorList>
            <person name="Kuo A."/>
            <person name="Curtis B.A."/>
            <person name="Tanifuji G."/>
            <person name="Burki F."/>
            <person name="Gruber A."/>
            <person name="Irimia M."/>
            <person name="Maruyama S."/>
            <person name="Arias M.C."/>
            <person name="Ball S.G."/>
            <person name="Gile G.H."/>
            <person name="Hirakawa Y."/>
            <person name="Hopkins J.F."/>
            <person name="Rensing S.A."/>
            <person name="Schmutz J."/>
            <person name="Symeonidi A."/>
            <person name="Elias M."/>
            <person name="Eveleigh R.J."/>
            <person name="Herman E.K."/>
            <person name="Klute M.J."/>
            <person name="Nakayama T."/>
            <person name="Obornik M."/>
            <person name="Reyes-Prieto A."/>
            <person name="Armbrust E.V."/>
            <person name="Aves S.J."/>
            <person name="Beiko R.G."/>
            <person name="Coutinho P."/>
            <person name="Dacks J.B."/>
            <person name="Durnford D.G."/>
            <person name="Fast N.M."/>
            <person name="Green B.R."/>
            <person name="Grisdale C."/>
            <person name="Hempe F."/>
            <person name="Henrissat B."/>
            <person name="Hoppner M.P."/>
            <person name="Ishida K.-I."/>
            <person name="Kim E."/>
            <person name="Koreny L."/>
            <person name="Kroth P.G."/>
            <person name="Liu Y."/>
            <person name="Malik S.-B."/>
            <person name="Maier U.G."/>
            <person name="McRose D."/>
            <person name="Mock T."/>
            <person name="Neilson J.A."/>
            <person name="Onodera N.T."/>
            <person name="Poole A.M."/>
            <person name="Pritham E.J."/>
            <person name="Richards T.A."/>
            <person name="Rocap G."/>
            <person name="Roy S.W."/>
            <person name="Sarai C."/>
            <person name="Schaack S."/>
            <person name="Shirato S."/>
            <person name="Slamovits C.H."/>
            <person name="Spencer D.F."/>
            <person name="Suzuki S."/>
            <person name="Worden A.Z."/>
            <person name="Zauner S."/>
            <person name="Barry K."/>
            <person name="Bell C."/>
            <person name="Bharti A.K."/>
            <person name="Crow J.A."/>
            <person name="Grimwood J."/>
            <person name="Kramer R."/>
            <person name="Lindquist E."/>
            <person name="Lucas S."/>
            <person name="Salamov A."/>
            <person name="McFadden G.I."/>
            <person name="Lane C.E."/>
            <person name="Keeling P.J."/>
            <person name="Gray M.W."/>
            <person name="Grigoriev I.V."/>
            <person name="Archibald J.M."/>
        </authorList>
    </citation>
    <scope>NUCLEOTIDE SEQUENCE</scope>
    <source>
        <strain evidence="6">CCMP2712</strain>
    </source>
</reference>
<dbReference type="PRINTS" id="PR00503">
    <property type="entry name" value="BROMODOMAIN"/>
</dbReference>
<dbReference type="eggNOG" id="KOG1474">
    <property type="taxonomic scope" value="Eukaryota"/>
</dbReference>
<dbReference type="EnsemblProtists" id="EKX47857">
    <property type="protein sequence ID" value="EKX47857"/>
    <property type="gene ID" value="GUITHDRAFT_43769"/>
</dbReference>
<feature type="non-terminal residue" evidence="4">
    <location>
        <position position="71"/>
    </location>
</feature>
<dbReference type="GeneID" id="17304424"/>
<evidence type="ECO:0000313" key="5">
    <source>
        <dbReference type="EnsemblProtists" id="EKX47857"/>
    </source>
</evidence>
<dbReference type="PANTHER" id="PTHR45926">
    <property type="entry name" value="OSJNBA0053K19.4 PROTEIN"/>
    <property type="match status" value="1"/>
</dbReference>
<dbReference type="PaxDb" id="55529-EKX47857"/>
<organism evidence="4">
    <name type="scientific">Guillardia theta (strain CCMP2712)</name>
    <name type="common">Cryptophyte</name>
    <dbReference type="NCBI Taxonomy" id="905079"/>
    <lineage>
        <taxon>Eukaryota</taxon>
        <taxon>Cryptophyceae</taxon>
        <taxon>Pyrenomonadales</taxon>
        <taxon>Geminigeraceae</taxon>
        <taxon>Guillardia</taxon>
    </lineage>
</organism>
<protein>
    <recommendedName>
        <fullName evidence="3">Bromo domain-containing protein</fullName>
    </recommendedName>
</protein>
<dbReference type="OrthoDB" id="21449at2759"/>
<proteinExistence type="predicted"/>
<keyword evidence="6" id="KW-1185">Reference proteome</keyword>
<feature type="non-terminal residue" evidence="4">
    <location>
        <position position="1"/>
    </location>
</feature>
<feature type="domain" description="Bromo" evidence="3">
    <location>
        <begin position="1"/>
        <end position="61"/>
    </location>
</feature>
<gene>
    <name evidence="4" type="ORF">GUITHDRAFT_43769</name>
</gene>
<dbReference type="SUPFAM" id="SSF47370">
    <property type="entry name" value="Bromodomain"/>
    <property type="match status" value="1"/>
</dbReference>
<keyword evidence="1 2" id="KW-0103">Bromodomain</keyword>
<reference evidence="5" key="3">
    <citation type="submission" date="2016-03" db="UniProtKB">
        <authorList>
            <consortium name="EnsemblProtists"/>
        </authorList>
    </citation>
    <scope>IDENTIFICATION</scope>
</reference>
<dbReference type="InterPro" id="IPR001487">
    <property type="entry name" value="Bromodomain"/>
</dbReference>
<dbReference type="STRING" id="905079.L1JHS8"/>
<accession>L1JHS8</accession>
<evidence type="ECO:0000256" key="1">
    <source>
        <dbReference type="ARBA" id="ARBA00023117"/>
    </source>
</evidence>
<name>L1JHS8_GUITC</name>
<reference evidence="4 6" key="1">
    <citation type="journal article" date="2012" name="Nature">
        <title>Algal genomes reveal evolutionary mosaicism and the fate of nucleomorphs.</title>
        <authorList>
            <consortium name="DOE Joint Genome Institute"/>
            <person name="Curtis B.A."/>
            <person name="Tanifuji G."/>
            <person name="Burki F."/>
            <person name="Gruber A."/>
            <person name="Irimia M."/>
            <person name="Maruyama S."/>
            <person name="Arias M.C."/>
            <person name="Ball S.G."/>
            <person name="Gile G.H."/>
            <person name="Hirakawa Y."/>
            <person name="Hopkins J.F."/>
            <person name="Kuo A."/>
            <person name="Rensing S.A."/>
            <person name="Schmutz J."/>
            <person name="Symeonidi A."/>
            <person name="Elias M."/>
            <person name="Eveleigh R.J."/>
            <person name="Herman E.K."/>
            <person name="Klute M.J."/>
            <person name="Nakayama T."/>
            <person name="Obornik M."/>
            <person name="Reyes-Prieto A."/>
            <person name="Armbrust E.V."/>
            <person name="Aves S.J."/>
            <person name="Beiko R.G."/>
            <person name="Coutinho P."/>
            <person name="Dacks J.B."/>
            <person name="Durnford D.G."/>
            <person name="Fast N.M."/>
            <person name="Green B.R."/>
            <person name="Grisdale C.J."/>
            <person name="Hempel F."/>
            <person name="Henrissat B."/>
            <person name="Hoppner M.P."/>
            <person name="Ishida K."/>
            <person name="Kim E."/>
            <person name="Koreny L."/>
            <person name="Kroth P.G."/>
            <person name="Liu Y."/>
            <person name="Malik S.B."/>
            <person name="Maier U.G."/>
            <person name="McRose D."/>
            <person name="Mock T."/>
            <person name="Neilson J.A."/>
            <person name="Onodera N.T."/>
            <person name="Poole A.M."/>
            <person name="Pritham E.J."/>
            <person name="Richards T.A."/>
            <person name="Rocap G."/>
            <person name="Roy S.W."/>
            <person name="Sarai C."/>
            <person name="Schaack S."/>
            <person name="Shirato S."/>
            <person name="Slamovits C.H."/>
            <person name="Spencer D.F."/>
            <person name="Suzuki S."/>
            <person name="Worden A.Z."/>
            <person name="Zauner S."/>
            <person name="Barry K."/>
            <person name="Bell C."/>
            <person name="Bharti A.K."/>
            <person name="Crow J.A."/>
            <person name="Grimwood J."/>
            <person name="Kramer R."/>
            <person name="Lindquist E."/>
            <person name="Lucas S."/>
            <person name="Salamov A."/>
            <person name="McFadden G.I."/>
            <person name="Lane C.E."/>
            <person name="Keeling P.J."/>
            <person name="Gray M.W."/>
            <person name="Grigoriev I.V."/>
            <person name="Archibald J.M."/>
        </authorList>
    </citation>
    <scope>NUCLEOTIDE SEQUENCE</scope>
    <source>
        <strain evidence="4 6">CCMP2712</strain>
    </source>
</reference>
<dbReference type="Gene3D" id="1.20.920.10">
    <property type="entry name" value="Bromodomain-like"/>
    <property type="match status" value="1"/>
</dbReference>
<dbReference type="EMBL" id="JH992988">
    <property type="protein sequence ID" value="EKX47857.1"/>
    <property type="molecule type" value="Genomic_DNA"/>
</dbReference>
<sequence length="71" mass="8334">VDAKSLGLNDYFDVIKRPMDLGTIQTNLKRHSYKSFFEYRDDVILTFDNAMQYNPPDNYVHGLAAKCKKRF</sequence>
<dbReference type="HOGENOM" id="CLU_129458_4_1_1"/>
<dbReference type="RefSeq" id="XP_005834837.1">
    <property type="nucleotide sequence ID" value="XM_005834780.1"/>
</dbReference>
<evidence type="ECO:0000256" key="2">
    <source>
        <dbReference type="PROSITE-ProRule" id="PRU00035"/>
    </source>
</evidence>
<evidence type="ECO:0000313" key="6">
    <source>
        <dbReference type="Proteomes" id="UP000011087"/>
    </source>
</evidence>
<dbReference type="AlphaFoldDB" id="L1JHS8"/>
<dbReference type="InterPro" id="IPR036427">
    <property type="entry name" value="Bromodomain-like_sf"/>
</dbReference>
<evidence type="ECO:0000313" key="4">
    <source>
        <dbReference type="EMBL" id="EKX47857.1"/>
    </source>
</evidence>
<dbReference type="PROSITE" id="PS50014">
    <property type="entry name" value="BROMODOMAIN_2"/>
    <property type="match status" value="1"/>
</dbReference>
<evidence type="ECO:0000259" key="3">
    <source>
        <dbReference type="PROSITE" id="PS50014"/>
    </source>
</evidence>
<dbReference type="Proteomes" id="UP000011087">
    <property type="component" value="Unassembled WGS sequence"/>
</dbReference>